<gene>
    <name evidence="1" type="ORF">AJ85_18385</name>
</gene>
<dbReference type="EMBL" id="JALP01000246">
    <property type="protein sequence ID" value="THG89333.1"/>
    <property type="molecule type" value="Genomic_DNA"/>
</dbReference>
<organism evidence="1 2">
    <name type="scientific">Alkalihalobacillus alcalophilus ATCC 27647 = CGMCC 1.3604</name>
    <dbReference type="NCBI Taxonomy" id="1218173"/>
    <lineage>
        <taxon>Bacteria</taxon>
        <taxon>Bacillati</taxon>
        <taxon>Bacillota</taxon>
        <taxon>Bacilli</taxon>
        <taxon>Bacillales</taxon>
        <taxon>Bacillaceae</taxon>
        <taxon>Alkalihalobacillus</taxon>
    </lineage>
</organism>
<sequence>MQSYYHKLKVVVKSIEREKIICCIEKEPFNWGVKELIE</sequence>
<reference evidence="1 2" key="1">
    <citation type="submission" date="2014-01" db="EMBL/GenBank/DDBJ databases">
        <title>Draft genome sequencing of Bacillus alcalophilus CGMCC 1.3604.</title>
        <authorList>
            <person name="Yang J."/>
            <person name="Diao L."/>
            <person name="Yang S."/>
        </authorList>
    </citation>
    <scope>NUCLEOTIDE SEQUENCE [LARGE SCALE GENOMIC DNA]</scope>
    <source>
        <strain evidence="1 2">CGMCC 1.3604</strain>
    </source>
</reference>
<proteinExistence type="predicted"/>
<dbReference type="AlphaFoldDB" id="A0A4S4JVY2"/>
<comment type="caution">
    <text evidence="1">The sequence shown here is derived from an EMBL/GenBank/DDBJ whole genome shotgun (WGS) entry which is preliminary data.</text>
</comment>
<name>A0A4S4JVY2_ALKAL</name>
<evidence type="ECO:0000313" key="1">
    <source>
        <dbReference type="EMBL" id="THG89333.1"/>
    </source>
</evidence>
<evidence type="ECO:0000313" key="2">
    <source>
        <dbReference type="Proteomes" id="UP000297014"/>
    </source>
</evidence>
<dbReference type="Proteomes" id="UP000297014">
    <property type="component" value="Unassembled WGS sequence"/>
</dbReference>
<accession>A0A4S4JVY2</accession>
<protein>
    <submittedName>
        <fullName evidence="1">Uncharacterized protein</fullName>
    </submittedName>
</protein>